<comment type="catalytic activity">
    <reaction evidence="5">
        <text>5,6-dihydrouracil + H2O = 3-(carbamoylamino)propanoate + H(+)</text>
        <dbReference type="Rhea" id="RHEA:16121"/>
        <dbReference type="ChEBI" id="CHEBI:11892"/>
        <dbReference type="ChEBI" id="CHEBI:15377"/>
        <dbReference type="ChEBI" id="CHEBI:15378"/>
        <dbReference type="ChEBI" id="CHEBI:15901"/>
        <dbReference type="EC" id="3.5.2.2"/>
    </reaction>
</comment>
<reference evidence="9 10" key="1">
    <citation type="submission" date="2018-11" db="EMBL/GenBank/DDBJ databases">
        <title>Genome sequence of Saitozyma podzolica DSM 27192.</title>
        <authorList>
            <person name="Aliyu H."/>
            <person name="Gorte O."/>
            <person name="Ochsenreither K."/>
        </authorList>
    </citation>
    <scope>NUCLEOTIDE SEQUENCE [LARGE SCALE GENOMIC DNA]</scope>
    <source>
        <strain evidence="9 10">DSM 27192</strain>
    </source>
</reference>
<sequence>MSKQFDLVIKNGVVVTSGDVGPLDIAIKDGKIAHLAASIPEDAAERAIDAEGAYVMPGGVDAHVHLAQDFTSGPGGVTGKCADDFMTGSRSAICGGTTTIIAFAQQNRWEESLLDVVTAYDRGASETGCFSDYAYHIIITRPDVEMLKRELPVLVNEWGITSCKLFMTYTAMQLRDNELLDVMYEARKLAVTTMIHAENGDLIAWLTGECGPPKSIHLELIHTAEKLEEKGLIEPRYHAESRPPIVEMEATHRAIVLAEMIQNPILFVHVGSASAAAVIRKSQTRGFPVYAETCPQYLHLTWEDLKRFHSPQCFENSKMICSPPPGPDDSDQEALWTGLRNGTFTIFSSDHCPFRYDDIRGKALGVLQHAPSMEGSTCPIDQDHVHDIVHGKTGHFKYIPNGCPGIETRMPLLFNYGVMEGRITPERYVELTSTAPAKLYGLYPKKGALMPGLSDADLVIWYPDGRMTPFSLTNDRLHHNVDYTPYEGMSFTNWPRYTILRGKVVWAEGQLLGTPQDGEYLKRKTSQLTTAAVRSIADDKRRVATWLYK</sequence>
<dbReference type="PANTHER" id="PTHR11647">
    <property type="entry name" value="HYDRANTOINASE/DIHYDROPYRIMIDINASE FAMILY MEMBER"/>
    <property type="match status" value="1"/>
</dbReference>
<feature type="modified residue" description="N6-carboxylysine" evidence="7">
    <location>
        <position position="164"/>
    </location>
</feature>
<dbReference type="InterPro" id="IPR050378">
    <property type="entry name" value="Metallo-dep_Hydrolases_sf"/>
</dbReference>
<dbReference type="OrthoDB" id="1924787at2759"/>
<dbReference type="Pfam" id="PF01979">
    <property type="entry name" value="Amidohydro_1"/>
    <property type="match status" value="1"/>
</dbReference>
<dbReference type="InterPro" id="IPR011778">
    <property type="entry name" value="Hydantoinase/dihydroPyrase"/>
</dbReference>
<dbReference type="CDD" id="cd01314">
    <property type="entry name" value="D-HYD"/>
    <property type="match status" value="1"/>
</dbReference>
<evidence type="ECO:0000313" key="10">
    <source>
        <dbReference type="Proteomes" id="UP000279259"/>
    </source>
</evidence>
<dbReference type="Proteomes" id="UP000279259">
    <property type="component" value="Unassembled WGS sequence"/>
</dbReference>
<comment type="PTM">
    <text evidence="7">Carbamylation allows a single lysine to coordinate two divalent metal cations.</text>
</comment>
<evidence type="ECO:0000256" key="2">
    <source>
        <dbReference type="ARBA" id="ARBA00008829"/>
    </source>
</evidence>
<evidence type="ECO:0000256" key="1">
    <source>
        <dbReference type="ARBA" id="ARBA00001947"/>
    </source>
</evidence>
<dbReference type="GO" id="GO:0005737">
    <property type="term" value="C:cytoplasm"/>
    <property type="evidence" value="ECO:0007669"/>
    <property type="project" value="InterPro"/>
</dbReference>
<evidence type="ECO:0000256" key="3">
    <source>
        <dbReference type="ARBA" id="ARBA00022723"/>
    </source>
</evidence>
<keyword evidence="4" id="KW-0378">Hydrolase</keyword>
<proteinExistence type="inferred from homology"/>
<dbReference type="STRING" id="1890683.A0A427YVD2"/>
<dbReference type="Gene3D" id="2.30.40.10">
    <property type="entry name" value="Urease, subunit C, domain 1"/>
    <property type="match status" value="1"/>
</dbReference>
<dbReference type="EC" id="3.5.2.2" evidence="6"/>
<organism evidence="9 10">
    <name type="scientific">Saitozyma podzolica</name>
    <dbReference type="NCBI Taxonomy" id="1890683"/>
    <lineage>
        <taxon>Eukaryota</taxon>
        <taxon>Fungi</taxon>
        <taxon>Dikarya</taxon>
        <taxon>Basidiomycota</taxon>
        <taxon>Agaricomycotina</taxon>
        <taxon>Tremellomycetes</taxon>
        <taxon>Tremellales</taxon>
        <taxon>Trimorphomycetaceae</taxon>
        <taxon>Saitozyma</taxon>
    </lineage>
</organism>
<comment type="caution">
    <text evidence="9">The sequence shown here is derived from an EMBL/GenBank/DDBJ whole genome shotgun (WGS) entry which is preliminary data.</text>
</comment>
<dbReference type="GO" id="GO:0046872">
    <property type="term" value="F:metal ion binding"/>
    <property type="evidence" value="ECO:0007669"/>
    <property type="project" value="UniProtKB-KW"/>
</dbReference>
<dbReference type="InterPro" id="IPR006680">
    <property type="entry name" value="Amidohydro-rel"/>
</dbReference>
<dbReference type="PANTHER" id="PTHR11647:SF1">
    <property type="entry name" value="COLLAPSIN RESPONSE MEDIATOR PROTEIN"/>
    <property type="match status" value="1"/>
</dbReference>
<dbReference type="AlphaFoldDB" id="A0A427YVD2"/>
<protein>
    <recommendedName>
        <fullName evidence="6">dihydropyrimidinase</fullName>
        <ecNumber evidence="6">3.5.2.2</ecNumber>
    </recommendedName>
</protein>
<evidence type="ECO:0000256" key="5">
    <source>
        <dbReference type="ARBA" id="ARBA00036696"/>
    </source>
</evidence>
<dbReference type="GO" id="GO:0004157">
    <property type="term" value="F:dihydropyrimidinase activity"/>
    <property type="evidence" value="ECO:0007669"/>
    <property type="project" value="UniProtKB-EC"/>
</dbReference>
<evidence type="ECO:0000256" key="4">
    <source>
        <dbReference type="ARBA" id="ARBA00022801"/>
    </source>
</evidence>
<dbReference type="InterPro" id="IPR011059">
    <property type="entry name" value="Metal-dep_hydrolase_composite"/>
</dbReference>
<evidence type="ECO:0000256" key="6">
    <source>
        <dbReference type="ARBA" id="ARBA00039113"/>
    </source>
</evidence>
<keyword evidence="10" id="KW-1185">Reference proteome</keyword>
<evidence type="ECO:0000313" key="9">
    <source>
        <dbReference type="EMBL" id="RSH94965.1"/>
    </source>
</evidence>
<dbReference type="SUPFAM" id="SSF51338">
    <property type="entry name" value="Composite domain of metallo-dependent hydrolases"/>
    <property type="match status" value="1"/>
</dbReference>
<dbReference type="InterPro" id="IPR032466">
    <property type="entry name" value="Metal_Hydrolase"/>
</dbReference>
<name>A0A427YVD2_9TREE</name>
<dbReference type="FunFam" id="3.20.20.140:FF:000174">
    <property type="entry name" value="Dihydropyrimidinase-related protein 2"/>
    <property type="match status" value="1"/>
</dbReference>
<dbReference type="Gene3D" id="3.20.20.140">
    <property type="entry name" value="Metal-dependent hydrolases"/>
    <property type="match status" value="1"/>
</dbReference>
<comment type="cofactor">
    <cofactor evidence="1">
        <name>Zn(2+)</name>
        <dbReference type="ChEBI" id="CHEBI:29105"/>
    </cofactor>
</comment>
<dbReference type="SUPFAM" id="SSF51556">
    <property type="entry name" value="Metallo-dependent hydrolases"/>
    <property type="match status" value="1"/>
</dbReference>
<keyword evidence="3" id="KW-0479">Metal-binding</keyword>
<dbReference type="EMBL" id="RSCD01000001">
    <property type="protein sequence ID" value="RSH94965.1"/>
    <property type="molecule type" value="Genomic_DNA"/>
</dbReference>
<evidence type="ECO:0000259" key="8">
    <source>
        <dbReference type="Pfam" id="PF01979"/>
    </source>
</evidence>
<evidence type="ECO:0000256" key="7">
    <source>
        <dbReference type="PIRSR" id="PIRSR611778-50"/>
    </source>
</evidence>
<accession>A0A427YVD2</accession>
<comment type="similarity">
    <text evidence="2">Belongs to the metallo-dependent hydrolases superfamily. Hydantoinase/dihydropyrimidinase family.</text>
</comment>
<gene>
    <name evidence="9" type="ORF">EHS25_000050</name>
</gene>
<feature type="domain" description="Amidohydrolase-related" evidence="8">
    <location>
        <begin position="54"/>
        <end position="505"/>
    </location>
</feature>